<dbReference type="Pfam" id="PF10224">
    <property type="entry name" value="DUF2205"/>
    <property type="match status" value="1"/>
</dbReference>
<dbReference type="Proteomes" id="UP000095009">
    <property type="component" value="Unassembled WGS sequence"/>
</dbReference>
<dbReference type="InterPro" id="IPR019357">
    <property type="entry name" value="SCOC"/>
</dbReference>
<gene>
    <name evidence="2" type="ORF">NADFUDRAFT_64978</name>
</gene>
<feature type="region of interest" description="Disordered" evidence="1">
    <location>
        <begin position="166"/>
        <end position="206"/>
    </location>
</feature>
<dbReference type="OrthoDB" id="4090446at2759"/>
<reference evidence="2 3" key="1">
    <citation type="journal article" date="2016" name="Proc. Natl. Acad. Sci. U.S.A.">
        <title>Comparative genomics of biotechnologically important yeasts.</title>
        <authorList>
            <person name="Riley R."/>
            <person name="Haridas S."/>
            <person name="Wolfe K.H."/>
            <person name="Lopes M.R."/>
            <person name="Hittinger C.T."/>
            <person name="Goeker M."/>
            <person name="Salamov A.A."/>
            <person name="Wisecaver J.H."/>
            <person name="Long T.M."/>
            <person name="Calvey C.H."/>
            <person name="Aerts A.L."/>
            <person name="Barry K.W."/>
            <person name="Choi C."/>
            <person name="Clum A."/>
            <person name="Coughlan A.Y."/>
            <person name="Deshpande S."/>
            <person name="Douglass A.P."/>
            <person name="Hanson S.J."/>
            <person name="Klenk H.-P."/>
            <person name="LaButti K.M."/>
            <person name="Lapidus A."/>
            <person name="Lindquist E.A."/>
            <person name="Lipzen A.M."/>
            <person name="Meier-Kolthoff J.P."/>
            <person name="Ohm R.A."/>
            <person name="Otillar R.P."/>
            <person name="Pangilinan J.L."/>
            <person name="Peng Y."/>
            <person name="Rokas A."/>
            <person name="Rosa C.A."/>
            <person name="Scheuner C."/>
            <person name="Sibirny A.A."/>
            <person name="Slot J.C."/>
            <person name="Stielow J.B."/>
            <person name="Sun H."/>
            <person name="Kurtzman C.P."/>
            <person name="Blackwell M."/>
            <person name="Grigoriev I.V."/>
            <person name="Jeffries T.W."/>
        </authorList>
    </citation>
    <scope>NUCLEOTIDE SEQUENCE [LARGE SCALE GENOMIC DNA]</scope>
    <source>
        <strain evidence="2 3">DSM 6958</strain>
    </source>
</reference>
<evidence type="ECO:0000313" key="3">
    <source>
        <dbReference type="Proteomes" id="UP000095009"/>
    </source>
</evidence>
<proteinExistence type="predicted"/>
<organism evidence="2 3">
    <name type="scientific">Nadsonia fulvescens var. elongata DSM 6958</name>
    <dbReference type="NCBI Taxonomy" id="857566"/>
    <lineage>
        <taxon>Eukaryota</taxon>
        <taxon>Fungi</taxon>
        <taxon>Dikarya</taxon>
        <taxon>Ascomycota</taxon>
        <taxon>Saccharomycotina</taxon>
        <taxon>Dipodascomycetes</taxon>
        <taxon>Dipodascales</taxon>
        <taxon>Dipodascales incertae sedis</taxon>
        <taxon>Nadsonia</taxon>
    </lineage>
</organism>
<evidence type="ECO:0000256" key="1">
    <source>
        <dbReference type="SAM" id="MobiDB-lite"/>
    </source>
</evidence>
<dbReference type="STRING" id="857566.A0A1E3PNH1"/>
<feature type="compositionally biased region" description="Polar residues" evidence="1">
    <location>
        <begin position="173"/>
        <end position="200"/>
    </location>
</feature>
<name>A0A1E3PNH1_9ASCO</name>
<sequence length="269" mass="29753">MTSNEILESRETNYSDIIDAHSEQADKVDIIRNNGNEGSLGETTPLGDQNDDLASSPVANYEESDSHSTYDLETLDLYGQDLREESINSGDISQMLEQTSPEPTLKTTLPYSPFIHPAENDNEDSCDISQTSESVATSLFGEIDDLSDVSFSQTIEQVVDHYVNNDEYDDSTDMANPNGTSESNEGSKTNVENSPSQDSDQPLKPITVPEFSNLALVSKAQLLQKALLELVDDITLTTDQHKKLLKENVFLQDYIGNLMATSNMLDRKK</sequence>
<keyword evidence="3" id="KW-1185">Reference proteome</keyword>
<evidence type="ECO:0000313" key="2">
    <source>
        <dbReference type="EMBL" id="ODQ66407.1"/>
    </source>
</evidence>
<dbReference type="AlphaFoldDB" id="A0A1E3PNH1"/>
<dbReference type="Gene3D" id="1.20.5.170">
    <property type="match status" value="1"/>
</dbReference>
<feature type="region of interest" description="Disordered" evidence="1">
    <location>
        <begin position="30"/>
        <end position="68"/>
    </location>
</feature>
<protein>
    <submittedName>
        <fullName evidence="2">Uncharacterized protein</fullName>
    </submittedName>
</protein>
<accession>A0A1E3PNH1</accession>
<dbReference type="EMBL" id="KV454408">
    <property type="protein sequence ID" value="ODQ66407.1"/>
    <property type="molecule type" value="Genomic_DNA"/>
</dbReference>